<evidence type="ECO:0000313" key="2">
    <source>
        <dbReference type="Proteomes" id="UP001180087"/>
    </source>
</evidence>
<gene>
    <name evidence="1" type="ORF">QR721_06805</name>
</gene>
<reference evidence="1" key="1">
    <citation type="submission" date="2023-06" db="EMBL/GenBank/DDBJ databases">
        <title>A Treasure from Seagulls: Isolation and Description of Aciduricobacillus qingdaonensis gen. nov., sp. nov., a Rare Obligately Uric Acid-utilizing Member in the Family Bacillaceae.</title>
        <authorList>
            <person name="Liu W."/>
            <person name="Wang B."/>
        </authorList>
    </citation>
    <scope>NUCLEOTIDE SEQUENCE</scope>
    <source>
        <strain evidence="1">44XB</strain>
    </source>
</reference>
<keyword evidence="2" id="KW-1185">Reference proteome</keyword>
<dbReference type="Proteomes" id="UP001180087">
    <property type="component" value="Chromosome"/>
</dbReference>
<organism evidence="1 2">
    <name type="scientific">Aciduricibacillus chroicocephali</name>
    <dbReference type="NCBI Taxonomy" id="3054939"/>
    <lineage>
        <taxon>Bacteria</taxon>
        <taxon>Bacillati</taxon>
        <taxon>Bacillota</taxon>
        <taxon>Bacilli</taxon>
        <taxon>Bacillales</taxon>
        <taxon>Bacillaceae</taxon>
        <taxon>Aciduricibacillus</taxon>
    </lineage>
</organism>
<protein>
    <submittedName>
        <fullName evidence="1">Uncharacterized protein</fullName>
    </submittedName>
</protein>
<proteinExistence type="predicted"/>
<sequence>MSKYKFEISRVIEDGEKLIALHLVGAPKDIMIAANDDTDTFPLEERKNREQEAVDWLISNAKANCERLYGSSDVEITVNL</sequence>
<evidence type="ECO:0000313" key="1">
    <source>
        <dbReference type="EMBL" id="WLV25902.1"/>
    </source>
</evidence>
<dbReference type="RefSeq" id="WP_348029692.1">
    <property type="nucleotide sequence ID" value="NZ_CP129113.1"/>
</dbReference>
<name>A0ABY9KYU5_9BACI</name>
<dbReference type="EMBL" id="CP129113">
    <property type="protein sequence ID" value="WLV25902.1"/>
    <property type="molecule type" value="Genomic_DNA"/>
</dbReference>
<accession>A0ABY9KYU5</accession>